<gene>
    <name evidence="1" type="ORF">FPZ44_23900</name>
</gene>
<name>A0A559IEC8_9BACL</name>
<sequence length="69" mass="8214">MMTMREQFLAESKGVKDCVKWLNKRIKEKNRNMCRDFYSSDKAVIEELVNLKVGMEKYAKKLKHMANEV</sequence>
<accession>A0A559IEC8</accession>
<dbReference type="EMBL" id="VNJK01000006">
    <property type="protein sequence ID" value="TVX85995.1"/>
    <property type="molecule type" value="Genomic_DNA"/>
</dbReference>
<organism evidence="1 2">
    <name type="scientific">Paenibacillus agilis</name>
    <dbReference type="NCBI Taxonomy" id="3020863"/>
    <lineage>
        <taxon>Bacteria</taxon>
        <taxon>Bacillati</taxon>
        <taxon>Bacillota</taxon>
        <taxon>Bacilli</taxon>
        <taxon>Bacillales</taxon>
        <taxon>Paenibacillaceae</taxon>
        <taxon>Paenibacillus</taxon>
    </lineage>
</organism>
<proteinExistence type="predicted"/>
<dbReference type="OrthoDB" id="9858391at2"/>
<evidence type="ECO:0000313" key="2">
    <source>
        <dbReference type="Proteomes" id="UP000318102"/>
    </source>
</evidence>
<protein>
    <submittedName>
        <fullName evidence="1">Uncharacterized protein</fullName>
    </submittedName>
</protein>
<evidence type="ECO:0000313" key="1">
    <source>
        <dbReference type="EMBL" id="TVX85995.1"/>
    </source>
</evidence>
<comment type="caution">
    <text evidence="1">The sequence shown here is derived from an EMBL/GenBank/DDBJ whole genome shotgun (WGS) entry which is preliminary data.</text>
</comment>
<dbReference type="Proteomes" id="UP000318102">
    <property type="component" value="Unassembled WGS sequence"/>
</dbReference>
<dbReference type="AlphaFoldDB" id="A0A559IEC8"/>
<reference evidence="1 2" key="1">
    <citation type="submission" date="2019-07" db="EMBL/GenBank/DDBJ databases">
        <authorList>
            <person name="Kim J."/>
        </authorList>
    </citation>
    <scope>NUCLEOTIDE SEQUENCE [LARGE SCALE GENOMIC DNA]</scope>
    <source>
        <strain evidence="1 2">N4</strain>
    </source>
</reference>
<keyword evidence="2" id="KW-1185">Reference proteome</keyword>